<proteinExistence type="predicted"/>
<comment type="caution">
    <text evidence="1">The sequence shown here is derived from an EMBL/GenBank/DDBJ whole genome shotgun (WGS) entry which is preliminary data.</text>
</comment>
<dbReference type="InterPro" id="IPR007884">
    <property type="entry name" value="METL9"/>
</dbReference>
<dbReference type="AlphaFoldDB" id="A0AA39F3R5"/>
<name>A0AA39F3R5_MICHY</name>
<keyword evidence="2" id="KW-1185">Reference proteome</keyword>
<organism evidence="1 2">
    <name type="scientific">Microctonus hyperodae</name>
    <name type="common">Parasitoid wasp</name>
    <dbReference type="NCBI Taxonomy" id="165561"/>
    <lineage>
        <taxon>Eukaryota</taxon>
        <taxon>Metazoa</taxon>
        <taxon>Ecdysozoa</taxon>
        <taxon>Arthropoda</taxon>
        <taxon>Hexapoda</taxon>
        <taxon>Insecta</taxon>
        <taxon>Pterygota</taxon>
        <taxon>Neoptera</taxon>
        <taxon>Endopterygota</taxon>
        <taxon>Hymenoptera</taxon>
        <taxon>Apocrita</taxon>
        <taxon>Ichneumonoidea</taxon>
        <taxon>Braconidae</taxon>
        <taxon>Euphorinae</taxon>
        <taxon>Microctonus</taxon>
    </lineage>
</organism>
<evidence type="ECO:0000313" key="1">
    <source>
        <dbReference type="EMBL" id="KAK0162380.1"/>
    </source>
</evidence>
<dbReference type="Proteomes" id="UP001168972">
    <property type="component" value="Unassembled WGS sequence"/>
</dbReference>
<dbReference type="EMBL" id="JAQQBR010001834">
    <property type="protein sequence ID" value="KAK0162380.1"/>
    <property type="molecule type" value="Genomic_DNA"/>
</dbReference>
<reference evidence="1" key="1">
    <citation type="journal article" date="2023" name="bioRxiv">
        <title>Scaffold-level genome assemblies of two parasitoid biocontrol wasps reveal the parthenogenesis mechanism and an associated novel virus.</title>
        <authorList>
            <person name="Inwood S."/>
            <person name="Skelly J."/>
            <person name="Guhlin J."/>
            <person name="Harrop T."/>
            <person name="Goldson S."/>
            <person name="Dearden P."/>
        </authorList>
    </citation>
    <scope>NUCLEOTIDE SEQUENCE</scope>
    <source>
        <strain evidence="1">Lincoln</strain>
        <tissue evidence="1">Whole body</tissue>
    </source>
</reference>
<protein>
    <submittedName>
        <fullName evidence="1">Uncharacterized protein</fullName>
    </submittedName>
</protein>
<dbReference type="Pfam" id="PF05219">
    <property type="entry name" value="DREV"/>
    <property type="match status" value="1"/>
</dbReference>
<reference evidence="1" key="2">
    <citation type="submission" date="2023-03" db="EMBL/GenBank/DDBJ databases">
        <authorList>
            <person name="Inwood S.N."/>
            <person name="Skelly J.G."/>
            <person name="Guhlin J."/>
            <person name="Harrop T.W.R."/>
            <person name="Goldson S.G."/>
            <person name="Dearden P.K."/>
        </authorList>
    </citation>
    <scope>NUCLEOTIDE SEQUENCE</scope>
    <source>
        <strain evidence="1">Lincoln</strain>
        <tissue evidence="1">Whole body</tissue>
    </source>
</reference>
<sequence>MRLWIPLGAGSRHDQPDKSAEEFLARSMERSDSLPLQTWHSLARSTLSWFISRTSINGIFFHSNYFINQEYSNKSIIIINKIMINHQQQQKQQQQGVTQPTDIVPLPPQLVERIQKERQKDHLIREEGLVREVDF</sequence>
<evidence type="ECO:0000313" key="2">
    <source>
        <dbReference type="Proteomes" id="UP001168972"/>
    </source>
</evidence>
<dbReference type="GO" id="GO:0106370">
    <property type="term" value="F:protein-L-histidine N-pros-methyltransferase activity"/>
    <property type="evidence" value="ECO:0007669"/>
    <property type="project" value="InterPro"/>
</dbReference>
<gene>
    <name evidence="1" type="ORF">PV327_008724</name>
</gene>
<accession>A0AA39F3R5</accession>